<evidence type="ECO:0000256" key="8">
    <source>
        <dbReference type="ARBA" id="ARBA00034651"/>
    </source>
</evidence>
<dbReference type="STRING" id="1093900.A0A507B223"/>
<feature type="transmembrane region" description="Helical" evidence="9">
    <location>
        <begin position="131"/>
        <end position="156"/>
    </location>
</feature>
<evidence type="ECO:0000256" key="1">
    <source>
        <dbReference type="ARBA" id="ARBA00004141"/>
    </source>
</evidence>
<dbReference type="InterPro" id="IPR023271">
    <property type="entry name" value="Aquaporin-like"/>
</dbReference>
<gene>
    <name evidence="11" type="ORF">E0L32_007982</name>
</gene>
<comment type="similarity">
    <text evidence="2">Belongs to the MIP/aquaporin (TC 1.A.8) family.</text>
</comment>
<dbReference type="Pfam" id="PF00230">
    <property type="entry name" value="MIP"/>
    <property type="match status" value="1"/>
</dbReference>
<keyword evidence="12" id="KW-1185">Reference proteome</keyword>
<feature type="transmembrane region" description="Helical" evidence="9">
    <location>
        <begin position="202"/>
        <end position="222"/>
    </location>
</feature>
<dbReference type="PRINTS" id="PR00783">
    <property type="entry name" value="MINTRINSICP"/>
</dbReference>
<evidence type="ECO:0000256" key="7">
    <source>
        <dbReference type="ARBA" id="ARBA00023180"/>
    </source>
</evidence>
<evidence type="ECO:0000256" key="3">
    <source>
        <dbReference type="ARBA" id="ARBA00022692"/>
    </source>
</evidence>
<comment type="subcellular location">
    <subcellularLocation>
        <location evidence="1">Membrane</location>
        <topology evidence="1">Multi-pass membrane protein</topology>
    </subcellularLocation>
</comment>
<dbReference type="PANTHER" id="PTHR19139">
    <property type="entry name" value="AQUAPORIN TRANSPORTER"/>
    <property type="match status" value="1"/>
</dbReference>
<dbReference type="EMBL" id="SKBQ01000050">
    <property type="protein sequence ID" value="TPX11121.1"/>
    <property type="molecule type" value="Genomic_DNA"/>
</dbReference>
<dbReference type="OrthoDB" id="18996at2759"/>
<dbReference type="Proteomes" id="UP000319257">
    <property type="component" value="Unassembled WGS sequence"/>
</dbReference>
<dbReference type="GeneID" id="41975429"/>
<feature type="domain" description="DUF427" evidence="10">
    <location>
        <begin position="449"/>
        <end position="542"/>
    </location>
</feature>
<dbReference type="GO" id="GO:0015250">
    <property type="term" value="F:water channel activity"/>
    <property type="evidence" value="ECO:0007669"/>
    <property type="project" value="TreeGrafter"/>
</dbReference>
<keyword evidence="6 9" id="KW-0472">Membrane</keyword>
<dbReference type="Pfam" id="PF04248">
    <property type="entry name" value="NTP_transf_9"/>
    <property type="match status" value="1"/>
</dbReference>
<feature type="transmembrane region" description="Helical" evidence="9">
    <location>
        <begin position="247"/>
        <end position="267"/>
    </location>
</feature>
<accession>A0A507B223</accession>
<evidence type="ECO:0000256" key="9">
    <source>
        <dbReference type="SAM" id="Phobius"/>
    </source>
</evidence>
<dbReference type="RefSeq" id="XP_030992832.1">
    <property type="nucleotide sequence ID" value="XM_031142784.1"/>
</dbReference>
<comment type="catalytic activity">
    <reaction evidence="8">
        <text>H2O(in) = H2O(out)</text>
        <dbReference type="Rhea" id="RHEA:29667"/>
        <dbReference type="ChEBI" id="CHEBI:15377"/>
    </reaction>
</comment>
<dbReference type="InParanoid" id="A0A507B223"/>
<organism evidence="11 12">
    <name type="scientific">Thyridium curvatum</name>
    <dbReference type="NCBI Taxonomy" id="1093900"/>
    <lineage>
        <taxon>Eukaryota</taxon>
        <taxon>Fungi</taxon>
        <taxon>Dikarya</taxon>
        <taxon>Ascomycota</taxon>
        <taxon>Pezizomycotina</taxon>
        <taxon>Sordariomycetes</taxon>
        <taxon>Sordariomycetidae</taxon>
        <taxon>Thyridiales</taxon>
        <taxon>Thyridiaceae</taxon>
        <taxon>Thyridium</taxon>
    </lineage>
</organism>
<protein>
    <recommendedName>
        <fullName evidence="10">DUF427 domain-containing protein</fullName>
    </recommendedName>
</protein>
<evidence type="ECO:0000313" key="11">
    <source>
        <dbReference type="EMBL" id="TPX11121.1"/>
    </source>
</evidence>
<dbReference type="AlphaFoldDB" id="A0A507B223"/>
<feature type="transmembrane region" description="Helical" evidence="9">
    <location>
        <begin position="46"/>
        <end position="69"/>
    </location>
</feature>
<evidence type="ECO:0000256" key="2">
    <source>
        <dbReference type="ARBA" id="ARBA00006175"/>
    </source>
</evidence>
<dbReference type="FunFam" id="1.20.1080.10:FF:000024">
    <property type="entry name" value="MIP aquaporin (Eurofung)"/>
    <property type="match status" value="1"/>
</dbReference>
<dbReference type="InterPro" id="IPR000425">
    <property type="entry name" value="MIP"/>
</dbReference>
<comment type="caution">
    <text evidence="11">The sequence shown here is derived from an EMBL/GenBank/DDBJ whole genome shotgun (WGS) entry which is preliminary data.</text>
</comment>
<keyword evidence="4" id="KW-0677">Repeat</keyword>
<name>A0A507B223_9PEZI</name>
<keyword evidence="3 9" id="KW-0812">Transmembrane</keyword>
<dbReference type="InterPro" id="IPR038694">
    <property type="entry name" value="DUF427_sf"/>
</dbReference>
<sequence>MAPRKPGMFSAWSGGRNLLSGDDTATTGSRRLGWLNILPFTLKNHAVAMISEFVGTFMFLLFAFGGTNAVNTAPAEEQPPSLAANPAKLLYISLCFGMSLAVNAWVFFRISGGLFNPAVTLGLMAVGGLEYIRGALVIISQLIGGIAAAAVVSGILPGPLAVSTGLGGGTSVVQGLFLEMFLTAQLVFTIFMLANEKHRATFIAPVGIGLSLFIAELMGVYYTGGSLNPARSFGPAVVTGQFDTYHWIYWLGPIMGALVASGFYLLVKSLEYESVNPQQDDTGEATVPADLLSNAEIRRIDSLVSGTSRPIFQELAIKLAKEGPVKHEPAKRRVRGVLGSRFIFDTQEAEYVWEHPYYPVFYIPLKSIEGGPGKLSKDGPSGEGYWIGSLAVDQRKTRLVCFEGGRLDGLVKITAGYLDAWFVEDEKLLGPHPKDPYKRIECLHSTREIRIEVDGQVVARSTSNVFLFETMLRTRYYLPQTAVLDWSMLKESSSGSFCPYKGQAKYYSLKVGDKEIEDAVWYYEYPLPESAAVQGLLCFYNEKVDVFVDGKKEEK</sequence>
<keyword evidence="5 9" id="KW-1133">Transmembrane helix</keyword>
<proteinExistence type="inferred from homology"/>
<dbReference type="Gene3D" id="1.20.1080.10">
    <property type="entry name" value="Glycerol uptake facilitator protein"/>
    <property type="match status" value="1"/>
</dbReference>
<feature type="transmembrane region" description="Helical" evidence="9">
    <location>
        <begin position="89"/>
        <end position="110"/>
    </location>
</feature>
<reference evidence="11 12" key="1">
    <citation type="submission" date="2019-06" db="EMBL/GenBank/DDBJ databases">
        <title>Draft genome sequence of the filamentous fungus Phialemoniopsis curvata isolated from diesel fuel.</title>
        <authorList>
            <person name="Varaljay V.A."/>
            <person name="Lyon W.J."/>
            <person name="Crouch A.L."/>
            <person name="Drake C.E."/>
            <person name="Hollomon J.M."/>
            <person name="Nadeau L.J."/>
            <person name="Nunn H.S."/>
            <person name="Stevenson B.S."/>
            <person name="Bojanowski C.L."/>
            <person name="Crookes-Goodson W.J."/>
        </authorList>
    </citation>
    <scope>NUCLEOTIDE SEQUENCE [LARGE SCALE GENOMIC DNA]</scope>
    <source>
        <strain evidence="11 12">D216</strain>
    </source>
</reference>
<evidence type="ECO:0000256" key="4">
    <source>
        <dbReference type="ARBA" id="ARBA00022737"/>
    </source>
</evidence>
<feature type="transmembrane region" description="Helical" evidence="9">
    <location>
        <begin position="176"/>
        <end position="195"/>
    </location>
</feature>
<evidence type="ECO:0000259" key="10">
    <source>
        <dbReference type="Pfam" id="PF04248"/>
    </source>
</evidence>
<evidence type="ECO:0000256" key="6">
    <source>
        <dbReference type="ARBA" id="ARBA00023136"/>
    </source>
</evidence>
<dbReference type="Gene3D" id="2.170.150.40">
    <property type="entry name" value="Domain of unknown function (DUF427)"/>
    <property type="match status" value="2"/>
</dbReference>
<dbReference type="SUPFAM" id="SSF81338">
    <property type="entry name" value="Aquaporin-like"/>
    <property type="match status" value="1"/>
</dbReference>
<dbReference type="InterPro" id="IPR007361">
    <property type="entry name" value="DUF427"/>
</dbReference>
<evidence type="ECO:0000256" key="5">
    <source>
        <dbReference type="ARBA" id="ARBA00022989"/>
    </source>
</evidence>
<evidence type="ECO:0000313" key="12">
    <source>
        <dbReference type="Proteomes" id="UP000319257"/>
    </source>
</evidence>
<dbReference type="GO" id="GO:0005886">
    <property type="term" value="C:plasma membrane"/>
    <property type="evidence" value="ECO:0007669"/>
    <property type="project" value="TreeGrafter"/>
</dbReference>
<keyword evidence="7" id="KW-0325">Glycoprotein</keyword>
<dbReference type="PANTHER" id="PTHR19139:SF199">
    <property type="entry name" value="MIP17260P"/>
    <property type="match status" value="1"/>
</dbReference>
<dbReference type="InterPro" id="IPR034294">
    <property type="entry name" value="Aquaporin_transptr"/>
</dbReference>